<dbReference type="Pfam" id="PF01321">
    <property type="entry name" value="Creatinase_N"/>
    <property type="match status" value="1"/>
</dbReference>
<sequence length="356" mass="40128">MMNEFDKRCRRLRQKMQEASVDAYLVTSPDNIYYLSGFTGDAGVLLVTEQERYLITDARFETQIAQTNPWLKAVITRDYFRQALELCEREHVVALAFEESLSYQVYDQLDEYAPCDLVALSGLIETLRSQKSAVEIEKIKASCRLAKAGFEHVLKAARPGLEERDLALELDHYMRKNGASQASFETIVASGTRSALPHGVASNKKLASGDLVTLDYGYFLDHYTSDVTRTFALGKVDPRLKEIYNIVSEAKQLTIEAVRPGITGKELDQIGREYITQKGYDKYFEHGMGHGIGLNVHEGPYIGKTSTEVLQPGQVITIEPGIYLPDLGGVRLEDDVLVTETGYENLTDFYQEYYEI</sequence>
<dbReference type="GO" id="GO:0004177">
    <property type="term" value="F:aminopeptidase activity"/>
    <property type="evidence" value="ECO:0007669"/>
    <property type="project" value="UniProtKB-ARBA"/>
</dbReference>
<dbReference type="CDD" id="cd01092">
    <property type="entry name" value="APP-like"/>
    <property type="match status" value="1"/>
</dbReference>
<keyword evidence="2" id="KW-0378">Hydrolase</keyword>
<organism evidence="5 6">
    <name type="scientific">Ligilactobacillus murinus DSM 20452 = NBRC 14221</name>
    <dbReference type="NCBI Taxonomy" id="1423772"/>
    <lineage>
        <taxon>Bacteria</taxon>
        <taxon>Bacillati</taxon>
        <taxon>Bacillota</taxon>
        <taxon>Bacilli</taxon>
        <taxon>Lactobacillales</taxon>
        <taxon>Lactobacillaceae</taxon>
        <taxon>Ligilactobacillus</taxon>
    </lineage>
</organism>
<dbReference type="InterPro" id="IPR000994">
    <property type="entry name" value="Pept_M24"/>
</dbReference>
<dbReference type="InterPro" id="IPR000587">
    <property type="entry name" value="Creatinase_N"/>
</dbReference>
<dbReference type="SUPFAM" id="SSF55920">
    <property type="entry name" value="Creatinase/aminopeptidase"/>
    <property type="match status" value="1"/>
</dbReference>
<evidence type="ECO:0000313" key="6">
    <source>
        <dbReference type="Proteomes" id="UP000051612"/>
    </source>
</evidence>
<comment type="caution">
    <text evidence="5">The sequence shown here is derived from an EMBL/GenBank/DDBJ whole genome shotgun (WGS) entry which is preliminary data.</text>
</comment>
<dbReference type="EMBL" id="AYYN01000140">
    <property type="protein sequence ID" value="KRM73734.1"/>
    <property type="molecule type" value="Genomic_DNA"/>
</dbReference>
<evidence type="ECO:0000259" key="4">
    <source>
        <dbReference type="Pfam" id="PF01321"/>
    </source>
</evidence>
<name>A0A0R2BBX0_9LACO</name>
<dbReference type="AlphaFoldDB" id="A0A0R2BBX0"/>
<protein>
    <submittedName>
        <fullName evidence="5">Xaa-Pro dipeptidase</fullName>
    </submittedName>
</protein>
<evidence type="ECO:0000256" key="2">
    <source>
        <dbReference type="ARBA" id="ARBA00022801"/>
    </source>
</evidence>
<dbReference type="Gene3D" id="3.90.230.10">
    <property type="entry name" value="Creatinase/methionine aminopeptidase superfamily"/>
    <property type="match status" value="1"/>
</dbReference>
<dbReference type="PANTHER" id="PTHR46112">
    <property type="entry name" value="AMINOPEPTIDASE"/>
    <property type="match status" value="1"/>
</dbReference>
<dbReference type="GO" id="GO:0046872">
    <property type="term" value="F:metal ion binding"/>
    <property type="evidence" value="ECO:0007669"/>
    <property type="project" value="UniProtKB-KW"/>
</dbReference>
<dbReference type="PRINTS" id="PR00599">
    <property type="entry name" value="MAPEPTIDASE"/>
</dbReference>
<feature type="domain" description="Creatinase N-terminal" evidence="4">
    <location>
        <begin position="8"/>
        <end position="129"/>
    </location>
</feature>
<dbReference type="SUPFAM" id="SSF53092">
    <property type="entry name" value="Creatinase/prolidase N-terminal domain"/>
    <property type="match status" value="1"/>
</dbReference>
<dbReference type="InterPro" id="IPR036005">
    <property type="entry name" value="Creatinase/aminopeptidase-like"/>
</dbReference>
<evidence type="ECO:0000259" key="3">
    <source>
        <dbReference type="Pfam" id="PF00557"/>
    </source>
</evidence>
<dbReference type="InterPro" id="IPR001714">
    <property type="entry name" value="Pept_M24_MAP"/>
</dbReference>
<dbReference type="Pfam" id="PF00557">
    <property type="entry name" value="Peptidase_M24"/>
    <property type="match status" value="1"/>
</dbReference>
<dbReference type="InterPro" id="IPR001131">
    <property type="entry name" value="Peptidase_M24B_aminopep-P_CS"/>
</dbReference>
<dbReference type="PROSITE" id="PS00491">
    <property type="entry name" value="PROLINE_PEPTIDASE"/>
    <property type="match status" value="1"/>
</dbReference>
<accession>A0A0R2BBX0</accession>
<keyword evidence="1" id="KW-0479">Metal-binding</keyword>
<dbReference type="PATRIC" id="fig|1423772.3.peg.1085"/>
<dbReference type="GO" id="GO:0008235">
    <property type="term" value="F:metalloexopeptidase activity"/>
    <property type="evidence" value="ECO:0007669"/>
    <property type="project" value="UniProtKB-ARBA"/>
</dbReference>
<proteinExistence type="predicted"/>
<dbReference type="InterPro" id="IPR050659">
    <property type="entry name" value="Peptidase_M24B"/>
</dbReference>
<feature type="domain" description="Peptidase M24" evidence="3">
    <location>
        <begin position="137"/>
        <end position="340"/>
    </location>
</feature>
<dbReference type="PANTHER" id="PTHR46112:SF3">
    <property type="entry name" value="AMINOPEPTIDASE YPDF"/>
    <property type="match status" value="1"/>
</dbReference>
<gene>
    <name evidence="5" type="ORF">FC48_GL001010</name>
</gene>
<dbReference type="Proteomes" id="UP000051612">
    <property type="component" value="Unassembled WGS sequence"/>
</dbReference>
<dbReference type="Gene3D" id="3.40.350.10">
    <property type="entry name" value="Creatinase/prolidase N-terminal domain"/>
    <property type="match status" value="1"/>
</dbReference>
<evidence type="ECO:0000313" key="5">
    <source>
        <dbReference type="EMBL" id="KRM73734.1"/>
    </source>
</evidence>
<dbReference type="InterPro" id="IPR029149">
    <property type="entry name" value="Creatin/AminoP/Spt16_N"/>
</dbReference>
<evidence type="ECO:0000256" key="1">
    <source>
        <dbReference type="ARBA" id="ARBA00022723"/>
    </source>
</evidence>
<reference evidence="5 6" key="1">
    <citation type="journal article" date="2015" name="Genome Announc.">
        <title>Expanding the biotechnology potential of lactobacilli through comparative genomics of 213 strains and associated genera.</title>
        <authorList>
            <person name="Sun Z."/>
            <person name="Harris H.M."/>
            <person name="McCann A."/>
            <person name="Guo C."/>
            <person name="Argimon S."/>
            <person name="Zhang W."/>
            <person name="Yang X."/>
            <person name="Jeffery I.B."/>
            <person name="Cooney J.C."/>
            <person name="Kagawa T.F."/>
            <person name="Liu W."/>
            <person name="Song Y."/>
            <person name="Salvetti E."/>
            <person name="Wrobel A."/>
            <person name="Rasinkangas P."/>
            <person name="Parkhill J."/>
            <person name="Rea M.C."/>
            <person name="O'Sullivan O."/>
            <person name="Ritari J."/>
            <person name="Douillard F.P."/>
            <person name="Paul Ross R."/>
            <person name="Yang R."/>
            <person name="Briner A.E."/>
            <person name="Felis G.E."/>
            <person name="de Vos W.M."/>
            <person name="Barrangou R."/>
            <person name="Klaenhammer T.R."/>
            <person name="Caufield P.W."/>
            <person name="Cui Y."/>
            <person name="Zhang H."/>
            <person name="O'Toole P.W."/>
        </authorList>
    </citation>
    <scope>NUCLEOTIDE SEQUENCE [LARGE SCALE GENOMIC DNA]</scope>
    <source>
        <strain evidence="5 6">DSM 20452</strain>
    </source>
</reference>